<protein>
    <submittedName>
        <fullName evidence="1">Uncharacterized protein</fullName>
    </submittedName>
</protein>
<keyword evidence="2" id="KW-1185">Reference proteome</keyword>
<organism evidence="1 2">
    <name type="scientific">Populus trichocarpa</name>
    <name type="common">Western balsam poplar</name>
    <name type="synonym">Populus balsamifera subsp. trichocarpa</name>
    <dbReference type="NCBI Taxonomy" id="3694"/>
    <lineage>
        <taxon>Eukaryota</taxon>
        <taxon>Viridiplantae</taxon>
        <taxon>Streptophyta</taxon>
        <taxon>Embryophyta</taxon>
        <taxon>Tracheophyta</taxon>
        <taxon>Spermatophyta</taxon>
        <taxon>Magnoliopsida</taxon>
        <taxon>eudicotyledons</taxon>
        <taxon>Gunneridae</taxon>
        <taxon>Pentapetalae</taxon>
        <taxon>rosids</taxon>
        <taxon>fabids</taxon>
        <taxon>Malpighiales</taxon>
        <taxon>Salicaceae</taxon>
        <taxon>Saliceae</taxon>
        <taxon>Populus</taxon>
    </lineage>
</organism>
<evidence type="ECO:0000313" key="2">
    <source>
        <dbReference type="Proteomes" id="UP000006729"/>
    </source>
</evidence>
<proteinExistence type="predicted"/>
<sequence>MLRHSTISCFMGIPLLTMKVMKLLKTLQTSTSITSFASDSSSPGSSSSRAAFAFARDLGRSTRSNLPPTRYTFVPSSNQPGPPPPNFTSGELLPVYQPSLVWNSSNPL</sequence>
<comment type="caution">
    <text evidence="1">The sequence shown here is derived from an EMBL/GenBank/DDBJ whole genome shotgun (WGS) entry which is preliminary data.</text>
</comment>
<gene>
    <name evidence="1" type="ORF">POPTR_008G084001v4</name>
</gene>
<name>A0ACC0SKJ4_POPTR</name>
<dbReference type="Proteomes" id="UP000006729">
    <property type="component" value="Chromosome 8"/>
</dbReference>
<evidence type="ECO:0000313" key="1">
    <source>
        <dbReference type="EMBL" id="KAI9389729.1"/>
    </source>
</evidence>
<accession>A0ACC0SKJ4</accession>
<dbReference type="EMBL" id="CM009297">
    <property type="protein sequence ID" value="KAI9389729.1"/>
    <property type="molecule type" value="Genomic_DNA"/>
</dbReference>
<reference evidence="1 2" key="1">
    <citation type="journal article" date="2006" name="Science">
        <title>The genome of black cottonwood, Populus trichocarpa (Torr. &amp; Gray).</title>
        <authorList>
            <person name="Tuskan G.A."/>
            <person name="Difazio S."/>
            <person name="Jansson S."/>
            <person name="Bohlmann J."/>
            <person name="Grigoriev I."/>
            <person name="Hellsten U."/>
            <person name="Putnam N."/>
            <person name="Ralph S."/>
            <person name="Rombauts S."/>
            <person name="Salamov A."/>
            <person name="Schein J."/>
            <person name="Sterck L."/>
            <person name="Aerts A."/>
            <person name="Bhalerao R.R."/>
            <person name="Bhalerao R.P."/>
            <person name="Blaudez D."/>
            <person name="Boerjan W."/>
            <person name="Brun A."/>
            <person name="Brunner A."/>
            <person name="Busov V."/>
            <person name="Campbell M."/>
            <person name="Carlson J."/>
            <person name="Chalot M."/>
            <person name="Chapman J."/>
            <person name="Chen G.L."/>
            <person name="Cooper D."/>
            <person name="Coutinho P.M."/>
            <person name="Couturier J."/>
            <person name="Covert S."/>
            <person name="Cronk Q."/>
            <person name="Cunningham R."/>
            <person name="Davis J."/>
            <person name="Degroeve S."/>
            <person name="Dejardin A."/>
            <person name="Depamphilis C."/>
            <person name="Detter J."/>
            <person name="Dirks B."/>
            <person name="Dubchak I."/>
            <person name="Duplessis S."/>
            <person name="Ehlting J."/>
            <person name="Ellis B."/>
            <person name="Gendler K."/>
            <person name="Goodstein D."/>
            <person name="Gribskov M."/>
            <person name="Grimwood J."/>
            <person name="Groover A."/>
            <person name="Gunter L."/>
            <person name="Hamberger B."/>
            <person name="Heinze B."/>
            <person name="Helariutta Y."/>
            <person name="Henrissat B."/>
            <person name="Holligan D."/>
            <person name="Holt R."/>
            <person name="Huang W."/>
            <person name="Islam-Faridi N."/>
            <person name="Jones S."/>
            <person name="Jones-Rhoades M."/>
            <person name="Jorgensen R."/>
            <person name="Joshi C."/>
            <person name="Kangasjarvi J."/>
            <person name="Karlsson J."/>
            <person name="Kelleher C."/>
            <person name="Kirkpatrick R."/>
            <person name="Kirst M."/>
            <person name="Kohler A."/>
            <person name="Kalluri U."/>
            <person name="Larimer F."/>
            <person name="Leebens-Mack J."/>
            <person name="Leple J.C."/>
            <person name="Locascio P."/>
            <person name="Lou Y."/>
            <person name="Lucas S."/>
            <person name="Martin F."/>
            <person name="Montanini B."/>
            <person name="Napoli C."/>
            <person name="Nelson D.R."/>
            <person name="Nelson C."/>
            <person name="Nieminen K."/>
            <person name="Nilsson O."/>
            <person name="Pereda V."/>
            <person name="Peter G."/>
            <person name="Philippe R."/>
            <person name="Pilate G."/>
            <person name="Poliakov A."/>
            <person name="Razumovskaya J."/>
            <person name="Richardson P."/>
            <person name="Rinaldi C."/>
            <person name="Ritland K."/>
            <person name="Rouze P."/>
            <person name="Ryaboy D."/>
            <person name="Schmutz J."/>
            <person name="Schrader J."/>
            <person name="Segerman B."/>
            <person name="Shin H."/>
            <person name="Siddiqui A."/>
            <person name="Sterky F."/>
            <person name="Terry A."/>
            <person name="Tsai C.J."/>
            <person name="Uberbacher E."/>
            <person name="Unneberg P."/>
            <person name="Vahala J."/>
            <person name="Wall K."/>
            <person name="Wessler S."/>
            <person name="Yang G."/>
            <person name="Yin T."/>
            <person name="Douglas C."/>
            <person name="Marra M."/>
            <person name="Sandberg G."/>
            <person name="Van de Peer Y."/>
            <person name="Rokhsar D."/>
        </authorList>
    </citation>
    <scope>NUCLEOTIDE SEQUENCE [LARGE SCALE GENOMIC DNA]</scope>
    <source>
        <strain evidence="2">cv. Nisqually</strain>
    </source>
</reference>